<dbReference type="Gene3D" id="3.40.50.880">
    <property type="match status" value="1"/>
</dbReference>
<comment type="pathway">
    <text evidence="4">Amine and polyamine degradation; putrescine degradation; 4-aminobutanoate from putrescine: step 4/4.</text>
</comment>
<dbReference type="FunFam" id="3.40.50.880:FF:000030">
    <property type="entry name" value="Gamma-glutamyl-gamma-aminobutyrate hydrolase PuuD"/>
    <property type="match status" value="1"/>
</dbReference>
<comment type="catalytic activity">
    <reaction evidence="2">
        <text>4-(gamma-L-glutamylamino)butanoate + H2O = 4-aminobutanoate + L-glutamate</text>
        <dbReference type="Rhea" id="RHEA:19737"/>
        <dbReference type="ChEBI" id="CHEBI:15377"/>
        <dbReference type="ChEBI" id="CHEBI:29985"/>
        <dbReference type="ChEBI" id="CHEBI:58800"/>
        <dbReference type="ChEBI" id="CHEBI:59888"/>
        <dbReference type="EC" id="3.5.1.94"/>
    </reaction>
</comment>
<dbReference type="SUPFAM" id="SSF52317">
    <property type="entry name" value="Class I glutamine amidotransferase-like"/>
    <property type="match status" value="1"/>
</dbReference>
<proteinExistence type="inferred from homology"/>
<comment type="similarity">
    <text evidence="1">Belongs to the peptidase C26 family.</text>
</comment>
<keyword evidence="6" id="KW-0378">Hydrolase</keyword>
<organism evidence="6 7">
    <name type="scientific">Mixta theicola</name>
    <dbReference type="NCBI Taxonomy" id="1458355"/>
    <lineage>
        <taxon>Bacteria</taxon>
        <taxon>Pseudomonadati</taxon>
        <taxon>Pseudomonadota</taxon>
        <taxon>Gammaproteobacteria</taxon>
        <taxon>Enterobacterales</taxon>
        <taxon>Erwiniaceae</taxon>
        <taxon>Mixta</taxon>
    </lineage>
</organism>
<dbReference type="GO" id="GO:0005829">
    <property type="term" value="C:cytosol"/>
    <property type="evidence" value="ECO:0007669"/>
    <property type="project" value="TreeGrafter"/>
</dbReference>
<accession>A0A2K1QAA1</accession>
<evidence type="ECO:0000313" key="7">
    <source>
        <dbReference type="Proteomes" id="UP000236345"/>
    </source>
</evidence>
<dbReference type="GO" id="GO:0006598">
    <property type="term" value="P:polyamine catabolic process"/>
    <property type="evidence" value="ECO:0007669"/>
    <property type="project" value="TreeGrafter"/>
</dbReference>
<keyword evidence="7" id="KW-1185">Reference proteome</keyword>
<protein>
    <recommendedName>
        <fullName evidence="5">gamma-glutamyl-gamma-aminobutyrate hydrolase</fullName>
        <ecNumber evidence="5">3.5.1.94</ecNumber>
    </recommendedName>
</protein>
<dbReference type="AlphaFoldDB" id="A0A2K1QAA1"/>
<evidence type="ECO:0000256" key="4">
    <source>
        <dbReference type="ARBA" id="ARBA00060634"/>
    </source>
</evidence>
<dbReference type="CDD" id="cd01745">
    <property type="entry name" value="GATase1_2"/>
    <property type="match status" value="1"/>
</dbReference>
<dbReference type="GO" id="GO:0033969">
    <property type="term" value="F:gamma-glutamyl-gamma-aminobutyrate hydrolase activity"/>
    <property type="evidence" value="ECO:0007669"/>
    <property type="project" value="UniProtKB-EC"/>
</dbReference>
<dbReference type="InterPro" id="IPR029062">
    <property type="entry name" value="Class_I_gatase-like"/>
</dbReference>
<sequence length="252" mass="27415">MERIMDKPLIGVVMCHTVKEGHPAWVLYQKYLDAIMDAGGVAIALPHRPGLGEAIAQRTLGLLDGLLLSGSPSNIEPWRYGASGEEEKADPGRDELTLALIPQALKLRLPLLAICRGMQELVVAAGGTLNRQLPSEKVRHCADTDAPLAEQYAPAHPIQLTADGQLARLLGGVASLQVNSLHKQGIQDVGPRLQAEATAEDGVIEAVSVPDHPFAIGVQWHPEWRYQDSDASSRLFAAFIHACHQYRKEKRL</sequence>
<evidence type="ECO:0000256" key="5">
    <source>
        <dbReference type="ARBA" id="ARBA00066788"/>
    </source>
</evidence>
<dbReference type="Proteomes" id="UP000236345">
    <property type="component" value="Unassembled WGS sequence"/>
</dbReference>
<reference evidence="7" key="1">
    <citation type="submission" date="2017-09" db="EMBL/GenBank/DDBJ databases">
        <authorList>
            <person name="Palmer M."/>
            <person name="Steenkamp E.T."/>
            <person name="Coetzee M.P."/>
            <person name="Avontuur J.R."/>
            <person name="Van Zyl E."/>
            <person name="Chan W.-Y."/>
            <person name="Blom J."/>
            <person name="Venter S.N."/>
        </authorList>
    </citation>
    <scope>NUCLEOTIDE SEQUENCE [LARGE SCALE GENOMIC DNA]</scope>
    <source>
        <strain evidence="7">QC88-366</strain>
    </source>
</reference>
<name>A0A2K1QAA1_9GAMM</name>
<dbReference type="PROSITE" id="PS51273">
    <property type="entry name" value="GATASE_TYPE_1"/>
    <property type="match status" value="1"/>
</dbReference>
<dbReference type="NCBIfam" id="NF008471">
    <property type="entry name" value="PRK11366.1"/>
    <property type="match status" value="1"/>
</dbReference>
<dbReference type="PANTHER" id="PTHR43235">
    <property type="entry name" value="GLUTAMINE AMIDOTRANSFERASE PB2B2.05-RELATED"/>
    <property type="match status" value="1"/>
</dbReference>
<evidence type="ECO:0000313" key="6">
    <source>
        <dbReference type="EMBL" id="PNS11959.1"/>
    </source>
</evidence>
<dbReference type="EMBL" id="NWUO01000005">
    <property type="protein sequence ID" value="PNS11959.1"/>
    <property type="molecule type" value="Genomic_DNA"/>
</dbReference>
<comment type="function">
    <text evidence="3">Involved in the breakdown of putrescine via hydrolysis of the gamma-glutamyl linkage of gamma-glutamyl-gamma-aminobutyrate.</text>
</comment>
<gene>
    <name evidence="6" type="ORF">COO59_08180</name>
</gene>
<comment type="caution">
    <text evidence="6">The sequence shown here is derived from an EMBL/GenBank/DDBJ whole genome shotgun (WGS) entry which is preliminary data.</text>
</comment>
<dbReference type="Pfam" id="PF07722">
    <property type="entry name" value="Peptidase_C26"/>
    <property type="match status" value="1"/>
</dbReference>
<evidence type="ECO:0000256" key="2">
    <source>
        <dbReference type="ARBA" id="ARBA00052718"/>
    </source>
</evidence>
<dbReference type="EC" id="3.5.1.94" evidence="5"/>
<dbReference type="InterPro" id="IPR011697">
    <property type="entry name" value="Peptidase_C26"/>
</dbReference>
<dbReference type="InterPro" id="IPR044668">
    <property type="entry name" value="PuuD-like"/>
</dbReference>
<dbReference type="PANTHER" id="PTHR43235:SF1">
    <property type="entry name" value="GLUTAMINE AMIDOTRANSFERASE PB2B2.05-RELATED"/>
    <property type="match status" value="1"/>
</dbReference>
<evidence type="ECO:0000256" key="3">
    <source>
        <dbReference type="ARBA" id="ARBA00055068"/>
    </source>
</evidence>
<evidence type="ECO:0000256" key="1">
    <source>
        <dbReference type="ARBA" id="ARBA00011083"/>
    </source>
</evidence>
<dbReference type="OrthoDB" id="9813383at2"/>